<dbReference type="Proteomes" id="UP001138709">
    <property type="component" value="Unassembled WGS sequence"/>
</dbReference>
<accession>A0A9X9X961</accession>
<organism evidence="1 2">
    <name type="scientific">Neoroseomonas eburnea</name>
    <dbReference type="NCBI Taxonomy" id="1346889"/>
    <lineage>
        <taxon>Bacteria</taxon>
        <taxon>Pseudomonadati</taxon>
        <taxon>Pseudomonadota</taxon>
        <taxon>Alphaproteobacteria</taxon>
        <taxon>Acetobacterales</taxon>
        <taxon>Acetobacteraceae</taxon>
        <taxon>Neoroseomonas</taxon>
    </lineage>
</organism>
<keyword evidence="2" id="KW-1185">Reference proteome</keyword>
<dbReference type="AlphaFoldDB" id="A0A9X9X961"/>
<proteinExistence type="predicted"/>
<dbReference type="EMBL" id="JAAEDL010000005">
    <property type="protein sequence ID" value="MBR0680247.1"/>
    <property type="molecule type" value="Genomic_DNA"/>
</dbReference>
<reference evidence="1" key="2">
    <citation type="journal article" date="2021" name="Syst. Appl. Microbiol.">
        <title>Roseomonas hellenica sp. nov., isolated from roots of wild-growing Alkanna tinctoria.</title>
        <authorList>
            <person name="Rat A."/>
            <person name="Naranjo H.D."/>
            <person name="Lebbe L."/>
            <person name="Cnockaert M."/>
            <person name="Krigas N."/>
            <person name="Grigoriadou K."/>
            <person name="Maloupa E."/>
            <person name="Willems A."/>
        </authorList>
    </citation>
    <scope>NUCLEOTIDE SEQUENCE</scope>
    <source>
        <strain evidence="1">LMG 31228</strain>
    </source>
</reference>
<dbReference type="RefSeq" id="WP_211845780.1">
    <property type="nucleotide sequence ID" value="NZ_JAAEDL010000005.1"/>
</dbReference>
<dbReference type="Gene3D" id="3.40.1350.10">
    <property type="match status" value="1"/>
</dbReference>
<name>A0A9X9X961_9PROT</name>
<reference evidence="1" key="1">
    <citation type="submission" date="2020-01" db="EMBL/GenBank/DDBJ databases">
        <authorList>
            <person name="Rat A."/>
        </authorList>
    </citation>
    <scope>NUCLEOTIDE SEQUENCE</scope>
    <source>
        <strain evidence="1">LMG 31228</strain>
    </source>
</reference>
<evidence type="ECO:0000313" key="1">
    <source>
        <dbReference type="EMBL" id="MBR0680247.1"/>
    </source>
</evidence>
<dbReference type="GO" id="GO:0003676">
    <property type="term" value="F:nucleic acid binding"/>
    <property type="evidence" value="ECO:0007669"/>
    <property type="project" value="InterPro"/>
</dbReference>
<gene>
    <name evidence="1" type="ORF">GXW74_07095</name>
</gene>
<dbReference type="InterPro" id="IPR011856">
    <property type="entry name" value="tRNA_endonuc-like_dom_sf"/>
</dbReference>
<comment type="caution">
    <text evidence="1">The sequence shown here is derived from an EMBL/GenBank/DDBJ whole genome shotgun (WGS) entry which is preliminary data.</text>
</comment>
<sequence>MADAYPRLVLQDDDGGQVLPAVSLVGTGRNEAWLRDFLLQHPSALPAGEIDPAFDQPVAICSELRTPAGPADAFFANRHGQLILVECKLWRNPQARREVVGQILDYAKELTRWGYGELQAAVSQRLGTGGQNSLFRQVAERHPDLEEARFVDAVSSNLQKGRFLLLVAGDGIHPTARAMSEYLQEHAALRFTLAMVEMKGYALPDGRLLVQPRLLMRTEEVERTVFRALEAAGVQGDASQPVAEDNGSVLDAEEGFSYEADKAFWTAFEDRVKFDDPDQQIPRRKGPSSARANVLTPDVWLNVYRSRGDGTIGVVLRLRGKATGLQLYERLAADADAIEAELHERYGNLSLNWRGWQEDRNTAAVSIQREERFDAGSTERHLAYLTEAASAMIAVFRPRLRVLLDGGA</sequence>
<evidence type="ECO:0000313" key="2">
    <source>
        <dbReference type="Proteomes" id="UP001138709"/>
    </source>
</evidence>
<protein>
    <submittedName>
        <fullName evidence="1">DUF4268 domain-containing protein</fullName>
    </submittedName>
</protein>